<name>A0A2A4Z2B2_9PROT</name>
<feature type="transmembrane region" description="Helical" evidence="5">
    <location>
        <begin position="373"/>
        <end position="394"/>
    </location>
</feature>
<dbReference type="InterPro" id="IPR005829">
    <property type="entry name" value="Sugar_transporter_CS"/>
</dbReference>
<feature type="transmembrane region" description="Helical" evidence="5">
    <location>
        <begin position="276"/>
        <end position="298"/>
    </location>
</feature>
<dbReference type="PROSITE" id="PS50850">
    <property type="entry name" value="MFS"/>
    <property type="match status" value="1"/>
</dbReference>
<dbReference type="EMBL" id="NVUS01000008">
    <property type="protein sequence ID" value="PCJ01279.1"/>
    <property type="molecule type" value="Genomic_DNA"/>
</dbReference>
<evidence type="ECO:0000259" key="6">
    <source>
        <dbReference type="PROSITE" id="PS50850"/>
    </source>
</evidence>
<dbReference type="GO" id="GO:0022857">
    <property type="term" value="F:transmembrane transporter activity"/>
    <property type="evidence" value="ECO:0007669"/>
    <property type="project" value="InterPro"/>
</dbReference>
<feature type="transmembrane region" description="Helical" evidence="5">
    <location>
        <begin position="182"/>
        <end position="207"/>
    </location>
</feature>
<dbReference type="PANTHER" id="PTHR23530:SF1">
    <property type="entry name" value="PERMEASE, MAJOR FACILITATOR SUPERFAMILY-RELATED"/>
    <property type="match status" value="1"/>
</dbReference>
<dbReference type="PROSITE" id="PS00216">
    <property type="entry name" value="SUGAR_TRANSPORT_1"/>
    <property type="match status" value="1"/>
</dbReference>
<feature type="transmembrane region" description="Helical" evidence="5">
    <location>
        <begin position="85"/>
        <end position="104"/>
    </location>
</feature>
<keyword evidence="3 5" id="KW-1133">Transmembrane helix</keyword>
<protein>
    <submittedName>
        <fullName evidence="7">MFS transporter</fullName>
    </submittedName>
</protein>
<dbReference type="AlphaFoldDB" id="A0A2A4Z2B2"/>
<reference evidence="7" key="2">
    <citation type="journal article" date="2018" name="ISME J.">
        <title>A dynamic microbial community with high functional redundancy inhabits the cold, oxic subseafloor aquifer.</title>
        <authorList>
            <person name="Tully B.J."/>
            <person name="Wheat C.G."/>
            <person name="Glazer B.T."/>
            <person name="Huber J.A."/>
        </authorList>
    </citation>
    <scope>NUCLEOTIDE SEQUENCE</scope>
    <source>
        <strain evidence="7">NORP83</strain>
    </source>
</reference>
<keyword evidence="4 5" id="KW-0472">Membrane</keyword>
<evidence type="ECO:0000256" key="3">
    <source>
        <dbReference type="ARBA" id="ARBA00022989"/>
    </source>
</evidence>
<accession>A0A2A4Z2B2</accession>
<proteinExistence type="predicted"/>
<feature type="transmembrane region" description="Helical" evidence="5">
    <location>
        <begin position="242"/>
        <end position="264"/>
    </location>
</feature>
<feature type="transmembrane region" description="Helical" evidence="5">
    <location>
        <begin position="28"/>
        <end position="46"/>
    </location>
</feature>
<evidence type="ECO:0000256" key="1">
    <source>
        <dbReference type="ARBA" id="ARBA00004141"/>
    </source>
</evidence>
<feature type="transmembrane region" description="Helical" evidence="5">
    <location>
        <begin position="52"/>
        <end position="73"/>
    </location>
</feature>
<evidence type="ECO:0000313" key="7">
    <source>
        <dbReference type="EMBL" id="PCJ01279.1"/>
    </source>
</evidence>
<evidence type="ECO:0000256" key="2">
    <source>
        <dbReference type="ARBA" id="ARBA00022692"/>
    </source>
</evidence>
<gene>
    <name evidence="7" type="ORF">COB13_07945</name>
</gene>
<dbReference type="InterPro" id="IPR053160">
    <property type="entry name" value="MFS_DHA3_Transporter"/>
</dbReference>
<evidence type="ECO:0000256" key="4">
    <source>
        <dbReference type="ARBA" id="ARBA00023136"/>
    </source>
</evidence>
<dbReference type="Gene3D" id="1.20.1250.20">
    <property type="entry name" value="MFS general substrate transporter like domains"/>
    <property type="match status" value="1"/>
</dbReference>
<dbReference type="InterPro" id="IPR036259">
    <property type="entry name" value="MFS_trans_sf"/>
</dbReference>
<feature type="domain" description="Major facilitator superfamily (MFS) profile" evidence="6">
    <location>
        <begin position="19"/>
        <end position="424"/>
    </location>
</feature>
<dbReference type="Pfam" id="PF07690">
    <property type="entry name" value="MFS_1"/>
    <property type="match status" value="1"/>
</dbReference>
<reference key="1">
    <citation type="submission" date="2017-08" db="EMBL/GenBank/DDBJ databases">
        <title>A dynamic microbial community with high functional redundancy inhabits the cold, oxic subseafloor aquifer.</title>
        <authorList>
            <person name="Tully B.J."/>
            <person name="Wheat C.G."/>
            <person name="Glazer B.T."/>
            <person name="Huber J.A."/>
        </authorList>
    </citation>
    <scope>NUCLEOTIDE SEQUENCE [LARGE SCALE GENOMIC DNA]</scope>
</reference>
<feature type="transmembrane region" description="Helical" evidence="5">
    <location>
        <begin position="335"/>
        <end position="353"/>
    </location>
</feature>
<organism evidence="7">
    <name type="scientific">OCS116 cluster bacterium</name>
    <dbReference type="NCBI Taxonomy" id="2030921"/>
    <lineage>
        <taxon>Bacteria</taxon>
        <taxon>Pseudomonadati</taxon>
        <taxon>Pseudomonadota</taxon>
        <taxon>Alphaproteobacteria</taxon>
        <taxon>OCS116 cluster</taxon>
    </lineage>
</organism>
<dbReference type="InterPro" id="IPR020846">
    <property type="entry name" value="MFS_dom"/>
</dbReference>
<dbReference type="InterPro" id="IPR011701">
    <property type="entry name" value="MFS"/>
</dbReference>
<evidence type="ECO:0000256" key="5">
    <source>
        <dbReference type="SAM" id="Phobius"/>
    </source>
</evidence>
<comment type="subcellular location">
    <subcellularLocation>
        <location evidence="1">Membrane</location>
        <topology evidence="1">Multi-pass membrane protein</topology>
    </subcellularLocation>
</comment>
<keyword evidence="2 5" id="KW-0812">Transmembrane</keyword>
<feature type="transmembrane region" description="Helical" evidence="5">
    <location>
        <begin position="310"/>
        <end position="328"/>
    </location>
</feature>
<dbReference type="SUPFAM" id="SSF103473">
    <property type="entry name" value="MFS general substrate transporter"/>
    <property type="match status" value="1"/>
</dbReference>
<dbReference type="CDD" id="cd06174">
    <property type="entry name" value="MFS"/>
    <property type="match status" value="1"/>
</dbReference>
<sequence length="440" mass="48000">MQKQAKYKFKDLPNAAQKHVRIFQTQQFLSWGGFGITLVVLVLLLQERGFNLFDIALITATYSGTALLLELPLGGLADGIGRKPVYIASLLAEITSLIILLYFRSFEAALLSYAIYGLCRALATGTLDAWYIETFNKLAPRFGTLPILAKVQFSSQSGLALGAVLGGFLADYFGPKIAQYGFGIYDAALIGNFVVVIFVLFFTLIFIKEDRQPIDRAAIISGFANVPLILKDSFHYAARHNIVSVLLLSIGLMSLTLFTLETFWIPFAKPMIDSQYAVSIIGIITSIYFFSMALGAAISEPVVNFFKENNAKALAFLIFISAILLFGLSLSANIYIFVLMLVGLNCILGAQGAPGQSLFHDYVPDDKRSTLLSLQSVLGQLGGLIGMLGLGYIAEEYSIRTAWQLGSLIVIIAGLILLILPKRMAATAVVVHDEKADDED</sequence>
<dbReference type="GO" id="GO:0016020">
    <property type="term" value="C:membrane"/>
    <property type="evidence" value="ECO:0007669"/>
    <property type="project" value="UniProtKB-SubCell"/>
</dbReference>
<feature type="transmembrane region" description="Helical" evidence="5">
    <location>
        <begin position="401"/>
        <end position="420"/>
    </location>
</feature>
<comment type="caution">
    <text evidence="7">The sequence shown here is derived from an EMBL/GenBank/DDBJ whole genome shotgun (WGS) entry which is preliminary data.</text>
</comment>
<dbReference type="PANTHER" id="PTHR23530">
    <property type="entry name" value="TRANSPORT PROTEIN-RELATED"/>
    <property type="match status" value="1"/>
</dbReference>
<feature type="transmembrane region" description="Helical" evidence="5">
    <location>
        <begin position="153"/>
        <end position="170"/>
    </location>
</feature>